<feature type="coiled-coil region" evidence="4">
    <location>
        <begin position="90"/>
        <end position="157"/>
    </location>
</feature>
<sequence length="510" mass="54793">MTPTLWAAFEGQLDALRLIVGRGGDPDKADHFGNTALHFSAARGHLPCVTFLTNFGANLWALDIDFHTPQELAAINNRQDILRFLDAAASKEETNNRKRVRALKEKAQKEADKLAKTYAKLQRRADKEREREQRRLLEERRRMQEDAQQAAQAAQAQDTVLAALKLRTLALGGAGGGRGGADSQRFSQIVAAAPPPSAAGTLLKKAGGGVGGVQKRVQQRQRQQQQHQQPAQANGGDFKVGHVVDEGGNRSTRSLTGLRSSSNILLVGSYESPAAVGKRGKIADVFDTAGELVSTPMGLGVLSRSTSQPDFLHNSDSGLGDDCPLSDHVPPSIFDRPGFGSVAFRASAITNTLSTLPSLQDKEDRDSAAGLGAASERSDGRSDGRSSGRSGSDGRAEDSSIGSAGSLAQRNQHAAQHQLPWDQSDLPSDDDEDVDPQWSTVQLFLIASGLREYAGRFISEQIDLDALVLLSDEDLKTLGLPLGPRKKLLKAIEQRRAALENPGQVLDSRL</sequence>
<feature type="domain" description="SAM" evidence="6">
    <location>
        <begin position="436"/>
        <end position="498"/>
    </location>
</feature>
<dbReference type="InterPro" id="IPR036770">
    <property type="entry name" value="Ankyrin_rpt-contain_sf"/>
</dbReference>
<dbReference type="PANTHER" id="PTHR24201">
    <property type="entry name" value="ANK_REP_REGION DOMAIN-CONTAINING PROTEIN"/>
    <property type="match status" value="1"/>
</dbReference>
<dbReference type="EMBL" id="JAPTSV010000005">
    <property type="protein sequence ID" value="KAJ1527810.1"/>
    <property type="molecule type" value="Genomic_DNA"/>
</dbReference>
<evidence type="ECO:0000313" key="8">
    <source>
        <dbReference type="Proteomes" id="UP001075354"/>
    </source>
</evidence>
<feature type="compositionally biased region" description="Low complexity" evidence="5">
    <location>
        <begin position="213"/>
        <end position="236"/>
    </location>
</feature>
<feature type="repeat" description="ANK" evidence="3">
    <location>
        <begin position="1"/>
        <end position="31"/>
    </location>
</feature>
<evidence type="ECO:0000313" key="7">
    <source>
        <dbReference type="EMBL" id="KAJ1527810.1"/>
    </source>
</evidence>
<comment type="caution">
    <text evidence="7">The sequence shown here is derived from an EMBL/GenBank/DDBJ whole genome shotgun (WGS) entry which is preliminary data.</text>
</comment>
<keyword evidence="2 3" id="KW-0040">ANK repeat</keyword>
<dbReference type="InterPro" id="IPR013761">
    <property type="entry name" value="SAM/pointed_sf"/>
</dbReference>
<proteinExistence type="predicted"/>
<organism evidence="7 8">
    <name type="scientific">Megalurothrips usitatus</name>
    <name type="common">bean blossom thrips</name>
    <dbReference type="NCBI Taxonomy" id="439358"/>
    <lineage>
        <taxon>Eukaryota</taxon>
        <taxon>Metazoa</taxon>
        <taxon>Ecdysozoa</taxon>
        <taxon>Arthropoda</taxon>
        <taxon>Hexapoda</taxon>
        <taxon>Insecta</taxon>
        <taxon>Pterygota</taxon>
        <taxon>Neoptera</taxon>
        <taxon>Paraneoptera</taxon>
        <taxon>Thysanoptera</taxon>
        <taxon>Terebrantia</taxon>
        <taxon>Thripoidea</taxon>
        <taxon>Thripidae</taxon>
        <taxon>Megalurothrips</taxon>
    </lineage>
</organism>
<dbReference type="PROSITE" id="PS50297">
    <property type="entry name" value="ANK_REP_REGION"/>
    <property type="match status" value="1"/>
</dbReference>
<keyword evidence="4" id="KW-0175">Coiled coil</keyword>
<dbReference type="PROSITE" id="PS50088">
    <property type="entry name" value="ANK_REPEAT"/>
    <property type="match status" value="2"/>
</dbReference>
<feature type="region of interest" description="Disordered" evidence="5">
    <location>
        <begin position="205"/>
        <end position="255"/>
    </location>
</feature>
<evidence type="ECO:0000256" key="2">
    <source>
        <dbReference type="ARBA" id="ARBA00023043"/>
    </source>
</evidence>
<gene>
    <name evidence="7" type="ORF">ONE63_007756</name>
</gene>
<feature type="repeat" description="ANK" evidence="3">
    <location>
        <begin position="32"/>
        <end position="64"/>
    </location>
</feature>
<feature type="compositionally biased region" description="Basic and acidic residues" evidence="5">
    <location>
        <begin position="376"/>
        <end position="398"/>
    </location>
</feature>
<dbReference type="PANTHER" id="PTHR24201:SF15">
    <property type="entry name" value="ANKYRIN REPEAT DOMAIN-CONTAINING PROTEIN 66"/>
    <property type="match status" value="1"/>
</dbReference>
<feature type="compositionally biased region" description="Basic and acidic residues" evidence="5">
    <location>
        <begin position="239"/>
        <end position="248"/>
    </location>
</feature>
<dbReference type="Pfam" id="PF00536">
    <property type="entry name" value="SAM_1"/>
    <property type="match status" value="1"/>
</dbReference>
<evidence type="ECO:0000256" key="1">
    <source>
        <dbReference type="ARBA" id="ARBA00022737"/>
    </source>
</evidence>
<dbReference type="PROSITE" id="PS50105">
    <property type="entry name" value="SAM_DOMAIN"/>
    <property type="match status" value="1"/>
</dbReference>
<dbReference type="SUPFAM" id="SSF47769">
    <property type="entry name" value="SAM/Pointed domain"/>
    <property type="match status" value="1"/>
</dbReference>
<dbReference type="SMART" id="SM00248">
    <property type="entry name" value="ANK"/>
    <property type="match status" value="3"/>
</dbReference>
<dbReference type="InterPro" id="IPR001660">
    <property type="entry name" value="SAM"/>
</dbReference>
<accession>A0AAV7XPR7</accession>
<reference evidence="7" key="1">
    <citation type="submission" date="2022-12" db="EMBL/GenBank/DDBJ databases">
        <title>Chromosome-level genome assembly of the bean flower thrips Megalurothrips usitatus.</title>
        <authorList>
            <person name="Ma L."/>
            <person name="Liu Q."/>
            <person name="Li H."/>
            <person name="Cai W."/>
        </authorList>
    </citation>
    <scope>NUCLEOTIDE SEQUENCE</scope>
    <source>
        <strain evidence="7">Cailab_2022a</strain>
    </source>
</reference>
<dbReference type="AlphaFoldDB" id="A0AAV7XPR7"/>
<protein>
    <recommendedName>
        <fullName evidence="6">SAM domain-containing protein</fullName>
    </recommendedName>
</protein>
<keyword evidence="1" id="KW-0677">Repeat</keyword>
<dbReference type="InterPro" id="IPR050776">
    <property type="entry name" value="Ank_Repeat/CDKN_Inhibitor"/>
</dbReference>
<dbReference type="Gene3D" id="1.10.150.50">
    <property type="entry name" value="Transcription Factor, Ets-1"/>
    <property type="match status" value="1"/>
</dbReference>
<keyword evidence="8" id="KW-1185">Reference proteome</keyword>
<evidence type="ECO:0000259" key="6">
    <source>
        <dbReference type="PROSITE" id="PS50105"/>
    </source>
</evidence>
<dbReference type="SUPFAM" id="SSF48403">
    <property type="entry name" value="Ankyrin repeat"/>
    <property type="match status" value="1"/>
</dbReference>
<name>A0AAV7XPR7_9NEOP</name>
<feature type="region of interest" description="Disordered" evidence="5">
    <location>
        <begin position="357"/>
        <end position="434"/>
    </location>
</feature>
<dbReference type="Gene3D" id="1.25.40.20">
    <property type="entry name" value="Ankyrin repeat-containing domain"/>
    <property type="match status" value="1"/>
</dbReference>
<evidence type="ECO:0000256" key="4">
    <source>
        <dbReference type="SAM" id="Coils"/>
    </source>
</evidence>
<evidence type="ECO:0000256" key="5">
    <source>
        <dbReference type="SAM" id="MobiDB-lite"/>
    </source>
</evidence>
<dbReference type="SMART" id="SM00454">
    <property type="entry name" value="SAM"/>
    <property type="match status" value="1"/>
</dbReference>
<dbReference type="Proteomes" id="UP001075354">
    <property type="component" value="Chromosome 5"/>
</dbReference>
<dbReference type="Pfam" id="PF12796">
    <property type="entry name" value="Ank_2"/>
    <property type="match status" value="1"/>
</dbReference>
<feature type="compositionally biased region" description="Polar residues" evidence="5">
    <location>
        <begin position="401"/>
        <end position="415"/>
    </location>
</feature>
<dbReference type="InterPro" id="IPR002110">
    <property type="entry name" value="Ankyrin_rpt"/>
</dbReference>
<evidence type="ECO:0000256" key="3">
    <source>
        <dbReference type="PROSITE-ProRule" id="PRU00023"/>
    </source>
</evidence>